<dbReference type="AlphaFoldDB" id="A0AAJ1P899"/>
<name>A0AAJ1P899_9BIFI</name>
<organism evidence="1 2">
    <name type="scientific">Bifidobacterium catenulatum subsp. kashiwanohense</name>
    <dbReference type="NCBI Taxonomy" id="630129"/>
    <lineage>
        <taxon>Bacteria</taxon>
        <taxon>Bacillati</taxon>
        <taxon>Actinomycetota</taxon>
        <taxon>Actinomycetes</taxon>
        <taxon>Bifidobacteriales</taxon>
        <taxon>Bifidobacteriaceae</taxon>
        <taxon>Bifidobacterium</taxon>
    </lineage>
</organism>
<protein>
    <submittedName>
        <fullName evidence="1">Uncharacterized protein</fullName>
    </submittedName>
</protein>
<sequence>MAAFLWPNIRCTALTLAPEQMNRLYECGSYAKANDSTPDSSHLEKRPMRLPPIAIAEMRADKIRVNREHGGDPRRAHGMFLRAKLSAAFRLLEDPLSFEIMQEDWELAGMMMRYSRRCYEENLQEYRNENLKRRADYKEEDELVREQVDMRSQLATEERIMEVLSNSPKPSVSKGELTRSLSKRQKASLDAALENLMASGKIKHRKGMKGGHWYSLA</sequence>
<accession>A0AAJ1P899</accession>
<proteinExistence type="predicted"/>
<dbReference type="Proteomes" id="UP001157379">
    <property type="component" value="Unassembled WGS sequence"/>
</dbReference>
<reference evidence="1" key="2">
    <citation type="submission" date="2023-04" db="EMBL/GenBank/DDBJ databases">
        <authorList>
            <person name="Orihara K."/>
        </authorList>
    </citation>
    <scope>NUCLEOTIDE SEQUENCE</scope>
    <source>
        <strain evidence="1">YIT 13057</strain>
    </source>
</reference>
<gene>
    <name evidence="1" type="ORF">OB936_00480</name>
</gene>
<dbReference type="EMBL" id="JAOPMD010000001">
    <property type="protein sequence ID" value="MDH7898711.1"/>
    <property type="molecule type" value="Genomic_DNA"/>
</dbReference>
<reference evidence="1" key="1">
    <citation type="journal article" date="2023" name="Gut Microbes">
        <title>Characterization of Bifidobacterium kashiwanohense that utilizes both milk- and plant-derived oligosaccharides.</title>
        <authorList>
            <person name="Orihara K."/>
            <person name="Yahagi K."/>
            <person name="Saito Y."/>
            <person name="Watanabe Y."/>
            <person name="Sasai T."/>
            <person name="Hara T."/>
            <person name="Tsukuda N."/>
            <person name="Oki K."/>
            <person name="Fujimoto J."/>
            <person name="Matsuki T."/>
        </authorList>
    </citation>
    <scope>NUCLEOTIDE SEQUENCE</scope>
    <source>
        <strain evidence="1">YIT 13057</strain>
    </source>
</reference>
<comment type="caution">
    <text evidence="1">The sequence shown here is derived from an EMBL/GenBank/DDBJ whole genome shotgun (WGS) entry which is preliminary data.</text>
</comment>
<dbReference type="RefSeq" id="WP_281108577.1">
    <property type="nucleotide sequence ID" value="NZ_JAOPLZ010000003.1"/>
</dbReference>
<evidence type="ECO:0000313" key="2">
    <source>
        <dbReference type="Proteomes" id="UP001157379"/>
    </source>
</evidence>
<evidence type="ECO:0000313" key="1">
    <source>
        <dbReference type="EMBL" id="MDH7898711.1"/>
    </source>
</evidence>